<dbReference type="EMBL" id="JACIFX010000008">
    <property type="protein sequence ID" value="MBB4231514.1"/>
    <property type="molecule type" value="Genomic_DNA"/>
</dbReference>
<dbReference type="Proteomes" id="UP000551353">
    <property type="component" value="Unassembled WGS sequence"/>
</dbReference>
<name>A0ABR6IVM1_9HYPH</name>
<gene>
    <name evidence="1" type="ORF">GGD56_005392</name>
</gene>
<protein>
    <submittedName>
        <fullName evidence="1">Uncharacterized protein</fullName>
    </submittedName>
</protein>
<proteinExistence type="predicted"/>
<sequence>MDDVVTAPLQFFRHRGFAGAGNAFDQLVSYAHLVLVAPSLTAVG</sequence>
<reference evidence="1 2" key="1">
    <citation type="submission" date="2020-08" db="EMBL/GenBank/DDBJ databases">
        <title>Genomic Encyclopedia of Type Strains, Phase IV (KMG-V): Genome sequencing to study the core and pangenomes of soil and plant-associated prokaryotes.</title>
        <authorList>
            <person name="Whitman W."/>
        </authorList>
    </citation>
    <scope>NUCLEOTIDE SEQUENCE [LARGE SCALE GENOMIC DNA]</scope>
    <source>
        <strain evidence="1 2">SEMIA 4087</strain>
    </source>
</reference>
<evidence type="ECO:0000313" key="2">
    <source>
        <dbReference type="Proteomes" id="UP000551353"/>
    </source>
</evidence>
<keyword evidence="2" id="KW-1185">Reference proteome</keyword>
<organism evidence="1 2">
    <name type="scientific">Rhizobium mongolense</name>
    <dbReference type="NCBI Taxonomy" id="57676"/>
    <lineage>
        <taxon>Bacteria</taxon>
        <taxon>Pseudomonadati</taxon>
        <taxon>Pseudomonadota</taxon>
        <taxon>Alphaproteobacteria</taxon>
        <taxon>Hyphomicrobiales</taxon>
        <taxon>Rhizobiaceae</taxon>
        <taxon>Rhizobium/Agrobacterium group</taxon>
        <taxon>Rhizobium</taxon>
    </lineage>
</organism>
<evidence type="ECO:0000313" key="1">
    <source>
        <dbReference type="EMBL" id="MBB4231514.1"/>
    </source>
</evidence>
<comment type="caution">
    <text evidence="1">The sequence shown here is derived from an EMBL/GenBank/DDBJ whole genome shotgun (WGS) entry which is preliminary data.</text>
</comment>
<accession>A0ABR6IVM1</accession>